<evidence type="ECO:0000256" key="2">
    <source>
        <dbReference type="ARBA" id="ARBA00023015"/>
    </source>
</evidence>
<dbReference type="PROSITE" id="PS00622">
    <property type="entry name" value="HTH_LUXR_1"/>
    <property type="match status" value="1"/>
</dbReference>
<dbReference type="SUPFAM" id="SSF52172">
    <property type="entry name" value="CheY-like"/>
    <property type="match status" value="1"/>
</dbReference>
<dbReference type="Pfam" id="PF00072">
    <property type="entry name" value="Response_reg"/>
    <property type="match status" value="1"/>
</dbReference>
<dbReference type="Gene3D" id="3.40.50.2300">
    <property type="match status" value="1"/>
</dbReference>
<dbReference type="KEGG" id="amog:QRX60_43760"/>
<dbReference type="GO" id="GO:0006355">
    <property type="term" value="P:regulation of DNA-templated transcription"/>
    <property type="evidence" value="ECO:0007669"/>
    <property type="project" value="InterPro"/>
</dbReference>
<keyword evidence="2" id="KW-0805">Transcription regulation</keyword>
<keyword evidence="9" id="KW-1185">Reference proteome</keyword>
<dbReference type="InterPro" id="IPR001789">
    <property type="entry name" value="Sig_transdc_resp-reg_receiver"/>
</dbReference>
<name>A0A9Y2K1X8_9PSEU</name>
<dbReference type="PROSITE" id="PS50043">
    <property type="entry name" value="HTH_LUXR_2"/>
    <property type="match status" value="1"/>
</dbReference>
<dbReference type="InterPro" id="IPR058245">
    <property type="entry name" value="NreC/VraR/RcsB-like_REC"/>
</dbReference>
<dbReference type="PROSITE" id="PS50110">
    <property type="entry name" value="RESPONSE_REGULATORY"/>
    <property type="match status" value="1"/>
</dbReference>
<dbReference type="GO" id="GO:0000160">
    <property type="term" value="P:phosphorelay signal transduction system"/>
    <property type="evidence" value="ECO:0007669"/>
    <property type="project" value="InterPro"/>
</dbReference>
<feature type="modified residue" description="4-aspartylphosphate" evidence="5">
    <location>
        <position position="56"/>
    </location>
</feature>
<dbReference type="PRINTS" id="PR00038">
    <property type="entry name" value="HTHLUXR"/>
</dbReference>
<dbReference type="Pfam" id="PF00196">
    <property type="entry name" value="GerE"/>
    <property type="match status" value="1"/>
</dbReference>
<sequence length="217" mass="23270">MERIRVLLADDEQLLRTGIRLVLQHAEDIEVVAEAGDGGEAVELACRMPLDVALMDIRMPDVDGMTAVEQLTRRVPALKVVMLTTFGEPGYISRALRGGATGFILKDTGPQELIQAVRAVARGGAVLSPRITKDLINRYLATDDDAAGRLVSTLTAREREVLVQVGLGASNAEIARQLYMGEGTVKTYVSRILGKLGCDNRVRAAIVAHEAGILPAG</sequence>
<dbReference type="CDD" id="cd06170">
    <property type="entry name" value="LuxR_C_like"/>
    <property type="match status" value="1"/>
</dbReference>
<dbReference type="SMART" id="SM00448">
    <property type="entry name" value="REC"/>
    <property type="match status" value="1"/>
</dbReference>
<keyword evidence="3" id="KW-0238">DNA-binding</keyword>
<organism evidence="8 9">
    <name type="scientific">Amycolatopsis mongoliensis</name>
    <dbReference type="NCBI Taxonomy" id="715475"/>
    <lineage>
        <taxon>Bacteria</taxon>
        <taxon>Bacillati</taxon>
        <taxon>Actinomycetota</taxon>
        <taxon>Actinomycetes</taxon>
        <taxon>Pseudonocardiales</taxon>
        <taxon>Pseudonocardiaceae</taxon>
        <taxon>Amycolatopsis</taxon>
    </lineage>
</organism>
<evidence type="ECO:0000256" key="3">
    <source>
        <dbReference type="ARBA" id="ARBA00023125"/>
    </source>
</evidence>
<dbReference type="InterPro" id="IPR039420">
    <property type="entry name" value="WalR-like"/>
</dbReference>
<dbReference type="SMART" id="SM00421">
    <property type="entry name" value="HTH_LUXR"/>
    <property type="match status" value="1"/>
</dbReference>
<evidence type="ECO:0000256" key="5">
    <source>
        <dbReference type="PROSITE-ProRule" id="PRU00169"/>
    </source>
</evidence>
<reference evidence="8 9" key="1">
    <citation type="submission" date="2023-06" db="EMBL/GenBank/DDBJ databases">
        <authorList>
            <person name="Oyuntsetseg B."/>
            <person name="Kim S.B."/>
        </authorList>
    </citation>
    <scope>NUCLEOTIDE SEQUENCE [LARGE SCALE GENOMIC DNA]</scope>
    <source>
        <strain evidence="8 9">4-36</strain>
    </source>
</reference>
<dbReference type="GO" id="GO:0003677">
    <property type="term" value="F:DNA binding"/>
    <property type="evidence" value="ECO:0007669"/>
    <property type="project" value="UniProtKB-KW"/>
</dbReference>
<evidence type="ECO:0000313" key="9">
    <source>
        <dbReference type="Proteomes" id="UP001239397"/>
    </source>
</evidence>
<keyword evidence="1 5" id="KW-0597">Phosphoprotein</keyword>
<dbReference type="InterPro" id="IPR011006">
    <property type="entry name" value="CheY-like_superfamily"/>
</dbReference>
<evidence type="ECO:0000256" key="1">
    <source>
        <dbReference type="ARBA" id="ARBA00022553"/>
    </source>
</evidence>
<dbReference type="PANTHER" id="PTHR43214">
    <property type="entry name" value="TWO-COMPONENT RESPONSE REGULATOR"/>
    <property type="match status" value="1"/>
</dbReference>
<protein>
    <submittedName>
        <fullName evidence="8">Response regulator transcription factor</fullName>
    </submittedName>
</protein>
<dbReference type="AlphaFoldDB" id="A0A9Y2K1X8"/>
<dbReference type="PANTHER" id="PTHR43214:SF24">
    <property type="entry name" value="TRANSCRIPTIONAL REGULATORY PROTEIN NARL-RELATED"/>
    <property type="match status" value="1"/>
</dbReference>
<evidence type="ECO:0000259" key="7">
    <source>
        <dbReference type="PROSITE" id="PS50110"/>
    </source>
</evidence>
<accession>A0A9Y2K1X8</accession>
<dbReference type="EMBL" id="CP127295">
    <property type="protein sequence ID" value="WIY07597.1"/>
    <property type="molecule type" value="Genomic_DNA"/>
</dbReference>
<keyword evidence="4" id="KW-0804">Transcription</keyword>
<dbReference type="CDD" id="cd17535">
    <property type="entry name" value="REC_NarL-like"/>
    <property type="match status" value="1"/>
</dbReference>
<dbReference type="Proteomes" id="UP001239397">
    <property type="component" value="Chromosome"/>
</dbReference>
<evidence type="ECO:0000313" key="8">
    <source>
        <dbReference type="EMBL" id="WIY07597.1"/>
    </source>
</evidence>
<gene>
    <name evidence="8" type="ORF">QRX60_43760</name>
</gene>
<dbReference type="InterPro" id="IPR000792">
    <property type="entry name" value="Tscrpt_reg_LuxR_C"/>
</dbReference>
<evidence type="ECO:0000259" key="6">
    <source>
        <dbReference type="PROSITE" id="PS50043"/>
    </source>
</evidence>
<feature type="domain" description="Response regulatory" evidence="7">
    <location>
        <begin position="5"/>
        <end position="121"/>
    </location>
</feature>
<proteinExistence type="predicted"/>
<dbReference type="InterPro" id="IPR016032">
    <property type="entry name" value="Sig_transdc_resp-reg_C-effctor"/>
</dbReference>
<feature type="domain" description="HTH luxR-type" evidence="6">
    <location>
        <begin position="147"/>
        <end position="212"/>
    </location>
</feature>
<evidence type="ECO:0000256" key="4">
    <source>
        <dbReference type="ARBA" id="ARBA00023163"/>
    </source>
</evidence>
<dbReference type="SUPFAM" id="SSF46894">
    <property type="entry name" value="C-terminal effector domain of the bipartite response regulators"/>
    <property type="match status" value="1"/>
</dbReference>